<dbReference type="EMBL" id="DRHY01000074">
    <property type="protein sequence ID" value="HEC73361.1"/>
    <property type="molecule type" value="Genomic_DNA"/>
</dbReference>
<dbReference type="InterPro" id="IPR058637">
    <property type="entry name" value="YknX-like_C"/>
</dbReference>
<dbReference type="Pfam" id="PF25954">
    <property type="entry name" value="Beta-barrel_RND_2"/>
    <property type="match status" value="1"/>
</dbReference>
<keyword evidence="3" id="KW-0732">Signal</keyword>
<dbReference type="GO" id="GO:1990281">
    <property type="term" value="C:efflux pump complex"/>
    <property type="evidence" value="ECO:0007669"/>
    <property type="project" value="TreeGrafter"/>
</dbReference>
<feature type="coiled-coil region" evidence="2">
    <location>
        <begin position="91"/>
        <end position="125"/>
    </location>
</feature>
<dbReference type="PANTHER" id="PTHR30469:SF15">
    <property type="entry name" value="HLYD FAMILY OF SECRETION PROTEINS"/>
    <property type="match status" value="1"/>
</dbReference>
<keyword evidence="2" id="KW-0175">Coiled coil</keyword>
<feature type="chain" id="PRO_5027676907" evidence="3">
    <location>
        <begin position="27"/>
        <end position="358"/>
    </location>
</feature>
<evidence type="ECO:0000256" key="2">
    <source>
        <dbReference type="SAM" id="Coils"/>
    </source>
</evidence>
<dbReference type="Gene3D" id="2.40.50.100">
    <property type="match status" value="1"/>
</dbReference>
<feature type="domain" description="YknX-like C-terminal permuted SH3-like" evidence="6">
    <location>
        <begin position="286"/>
        <end position="351"/>
    </location>
</feature>
<dbReference type="PANTHER" id="PTHR30469">
    <property type="entry name" value="MULTIDRUG RESISTANCE PROTEIN MDTA"/>
    <property type="match status" value="1"/>
</dbReference>
<evidence type="ECO:0000256" key="3">
    <source>
        <dbReference type="SAM" id="SignalP"/>
    </source>
</evidence>
<evidence type="ECO:0000256" key="1">
    <source>
        <dbReference type="ARBA" id="ARBA00009477"/>
    </source>
</evidence>
<name>A0A7C1VR29_9GAMM</name>
<dbReference type="InterPro" id="IPR058647">
    <property type="entry name" value="BSH_CzcB-like"/>
</dbReference>
<dbReference type="Gene3D" id="2.40.30.170">
    <property type="match status" value="1"/>
</dbReference>
<evidence type="ECO:0000259" key="6">
    <source>
        <dbReference type="Pfam" id="PF25989"/>
    </source>
</evidence>
<reference evidence="7" key="1">
    <citation type="journal article" date="2020" name="mSystems">
        <title>Genome- and Community-Level Interaction Insights into Carbon Utilization and Element Cycling Functions of Hydrothermarchaeota in Hydrothermal Sediment.</title>
        <authorList>
            <person name="Zhou Z."/>
            <person name="Liu Y."/>
            <person name="Xu W."/>
            <person name="Pan J."/>
            <person name="Luo Z.H."/>
            <person name="Li M."/>
        </authorList>
    </citation>
    <scope>NUCLEOTIDE SEQUENCE [LARGE SCALE GENOMIC DNA]</scope>
    <source>
        <strain evidence="7">HyVt-380</strain>
    </source>
</reference>
<dbReference type="Gene3D" id="2.40.420.20">
    <property type="match status" value="1"/>
</dbReference>
<dbReference type="AlphaFoldDB" id="A0A7C1VR29"/>
<dbReference type="SUPFAM" id="SSF111369">
    <property type="entry name" value="HlyD-like secretion proteins"/>
    <property type="match status" value="1"/>
</dbReference>
<accession>A0A7C1VR29</accession>
<feature type="signal peptide" evidence="3">
    <location>
        <begin position="1"/>
        <end position="26"/>
    </location>
</feature>
<protein>
    <submittedName>
        <fullName evidence="7">Efflux RND transporter periplasmic adaptor subunit</fullName>
    </submittedName>
</protein>
<evidence type="ECO:0000313" key="7">
    <source>
        <dbReference type="EMBL" id="HEC73361.1"/>
    </source>
</evidence>
<dbReference type="Pfam" id="PF25989">
    <property type="entry name" value="YknX_C"/>
    <property type="match status" value="1"/>
</dbReference>
<evidence type="ECO:0000259" key="5">
    <source>
        <dbReference type="Pfam" id="PF25973"/>
    </source>
</evidence>
<dbReference type="Pfam" id="PF25973">
    <property type="entry name" value="BSH_CzcB"/>
    <property type="match status" value="1"/>
</dbReference>
<comment type="similarity">
    <text evidence="1">Belongs to the membrane fusion protein (MFP) (TC 8.A.1) family.</text>
</comment>
<feature type="domain" description="CusB-like beta-barrel" evidence="4">
    <location>
        <begin position="202"/>
        <end position="273"/>
    </location>
</feature>
<proteinExistence type="inferred from homology"/>
<dbReference type="Gene3D" id="1.10.287.470">
    <property type="entry name" value="Helix hairpin bin"/>
    <property type="match status" value="1"/>
</dbReference>
<comment type="caution">
    <text evidence="7">The sequence shown here is derived from an EMBL/GenBank/DDBJ whole genome shotgun (WGS) entry which is preliminary data.</text>
</comment>
<organism evidence="7">
    <name type="scientific">Methylophaga aminisulfidivorans</name>
    <dbReference type="NCBI Taxonomy" id="230105"/>
    <lineage>
        <taxon>Bacteria</taxon>
        <taxon>Pseudomonadati</taxon>
        <taxon>Pseudomonadota</taxon>
        <taxon>Gammaproteobacteria</taxon>
        <taxon>Thiotrichales</taxon>
        <taxon>Piscirickettsiaceae</taxon>
        <taxon>Methylophaga</taxon>
    </lineage>
</organism>
<dbReference type="NCBIfam" id="TIGR01730">
    <property type="entry name" value="RND_mfp"/>
    <property type="match status" value="1"/>
</dbReference>
<dbReference type="InterPro" id="IPR058792">
    <property type="entry name" value="Beta-barrel_RND_2"/>
</dbReference>
<gene>
    <name evidence="7" type="ORF">ENI26_03195</name>
</gene>
<dbReference type="InterPro" id="IPR006143">
    <property type="entry name" value="RND_pump_MFP"/>
</dbReference>
<feature type="domain" description="CzcB-like barrel-sandwich hybrid" evidence="5">
    <location>
        <begin position="56"/>
        <end position="193"/>
    </location>
</feature>
<dbReference type="Proteomes" id="UP000886384">
    <property type="component" value="Unassembled WGS sequence"/>
</dbReference>
<sequence length="358" mass="38572">MKFNITILLNSSLFALMLCSVSLAEAATPVSVATPTQSELSQVLRLSGSLTAEKHAMLSPRVDGLVENVFVDAGSHVDKGDILLTLDPALSKQALAQAKAATAEALAAKNEAERLVKEVQGLRKKNYISESEGATRQSNLNLSNAALLAARAAESSAAEQLLRHQLPAPFSGVINAKMTESGEWVNRGTAVLELVATNAVRLDVKVPQERFAEVNISSTVEVIPDVMPDMTLKGRITAIVPVSDPRARAFLVRIVIDAKNSPLLPGTSATAVIHLAKKFNEQHWIVPRDALLLHPDGSYSVFVVQNNKAQRRQVTIGQENEMGVTILQGVNEGDQVVVRGNEVLRNDEDVTILKNESK</sequence>
<dbReference type="GO" id="GO:0015562">
    <property type="term" value="F:efflux transmembrane transporter activity"/>
    <property type="evidence" value="ECO:0007669"/>
    <property type="project" value="TreeGrafter"/>
</dbReference>
<evidence type="ECO:0000259" key="4">
    <source>
        <dbReference type="Pfam" id="PF25954"/>
    </source>
</evidence>